<name>D7L106_ARALL</name>
<evidence type="ECO:0000259" key="3">
    <source>
        <dbReference type="PROSITE" id="PS51339"/>
    </source>
</evidence>
<dbReference type="PANTHER" id="PTHR10807:SF8">
    <property type="entry name" value="PHOSPHATIDYLINOSITOL-3-PHOSPHATE PHOSPHATASE"/>
    <property type="match status" value="1"/>
</dbReference>
<proteinExistence type="predicted"/>
<dbReference type="AlphaFoldDB" id="D7L106"/>
<evidence type="ECO:0000313" key="5">
    <source>
        <dbReference type="Proteomes" id="UP000008694"/>
    </source>
</evidence>
<organism evidence="5">
    <name type="scientific">Arabidopsis lyrata subsp. lyrata</name>
    <name type="common">Lyre-leaved rock-cress</name>
    <dbReference type="NCBI Taxonomy" id="81972"/>
    <lineage>
        <taxon>Eukaryota</taxon>
        <taxon>Viridiplantae</taxon>
        <taxon>Streptophyta</taxon>
        <taxon>Embryophyta</taxon>
        <taxon>Tracheophyta</taxon>
        <taxon>Spermatophyta</taxon>
        <taxon>Magnoliopsida</taxon>
        <taxon>eudicotyledons</taxon>
        <taxon>Gunneridae</taxon>
        <taxon>Pentapetalae</taxon>
        <taxon>rosids</taxon>
        <taxon>malvids</taxon>
        <taxon>Brassicales</taxon>
        <taxon>Brassicaceae</taxon>
        <taxon>Camelineae</taxon>
        <taxon>Arabidopsis</taxon>
    </lineage>
</organism>
<gene>
    <name evidence="4" type="ORF">ARALYDRAFT_343046</name>
</gene>
<dbReference type="GO" id="GO:0005737">
    <property type="term" value="C:cytoplasm"/>
    <property type="evidence" value="ECO:0007669"/>
    <property type="project" value="TreeGrafter"/>
</dbReference>
<dbReference type="InterPro" id="IPR029021">
    <property type="entry name" value="Prot-tyrosine_phosphatase-like"/>
</dbReference>
<dbReference type="InterPro" id="IPR010569">
    <property type="entry name" value="Myotubularin-like_Pase_dom"/>
</dbReference>
<evidence type="ECO:0000256" key="1">
    <source>
        <dbReference type="PIRSR" id="PIRSR630564-1"/>
    </source>
</evidence>
<evidence type="ECO:0000256" key="2">
    <source>
        <dbReference type="PIRSR" id="PIRSR630564-2"/>
    </source>
</evidence>
<dbReference type="GO" id="GO:0046856">
    <property type="term" value="P:phosphatidylinositol dephosphorylation"/>
    <property type="evidence" value="ECO:0007669"/>
    <property type="project" value="TreeGrafter"/>
</dbReference>
<feature type="binding site" evidence="2">
    <location>
        <begin position="135"/>
        <end position="136"/>
    </location>
    <ligand>
        <name>substrate</name>
    </ligand>
</feature>
<keyword evidence="5" id="KW-1185">Reference proteome</keyword>
<dbReference type="EMBL" id="GL348715">
    <property type="protein sequence ID" value="EFH60083.1"/>
    <property type="molecule type" value="Genomic_DNA"/>
</dbReference>
<feature type="active site" description="Phosphocysteine intermediate" evidence="1">
    <location>
        <position position="135"/>
    </location>
</feature>
<feature type="domain" description="Myotubularin phosphatase" evidence="3">
    <location>
        <begin position="1"/>
        <end position="279"/>
    </location>
</feature>
<dbReference type="GO" id="GO:0004438">
    <property type="term" value="F:phosphatidylinositol-3-phosphate phosphatase activity"/>
    <property type="evidence" value="ECO:0007669"/>
    <property type="project" value="TreeGrafter"/>
</dbReference>
<dbReference type="PROSITE" id="PS51339">
    <property type="entry name" value="PPASE_MYOTUBULARIN"/>
    <property type="match status" value="1"/>
</dbReference>
<reference evidence="5" key="1">
    <citation type="journal article" date="2011" name="Nat. Genet.">
        <title>The Arabidopsis lyrata genome sequence and the basis of rapid genome size change.</title>
        <authorList>
            <person name="Hu T.T."/>
            <person name="Pattyn P."/>
            <person name="Bakker E.G."/>
            <person name="Cao J."/>
            <person name="Cheng J.-F."/>
            <person name="Clark R.M."/>
            <person name="Fahlgren N."/>
            <person name="Fawcett J.A."/>
            <person name="Grimwood J."/>
            <person name="Gundlach H."/>
            <person name="Haberer G."/>
            <person name="Hollister J.D."/>
            <person name="Ossowski S."/>
            <person name="Ottilar R.P."/>
            <person name="Salamov A.A."/>
            <person name="Schneeberger K."/>
            <person name="Spannagl M."/>
            <person name="Wang X."/>
            <person name="Yang L."/>
            <person name="Nasrallah M.E."/>
            <person name="Bergelson J."/>
            <person name="Carrington J.C."/>
            <person name="Gaut B.S."/>
            <person name="Schmutz J."/>
            <person name="Mayer K.F.X."/>
            <person name="Van de Peer Y."/>
            <person name="Grigoriev I.V."/>
            <person name="Nordborg M."/>
            <person name="Weigel D."/>
            <person name="Guo Y.-L."/>
        </authorList>
    </citation>
    <scope>NUCLEOTIDE SEQUENCE [LARGE SCALE GENOMIC DNA]</scope>
    <source>
        <strain evidence="5">cv. MN47</strain>
    </source>
</reference>
<dbReference type="GO" id="GO:0106018">
    <property type="term" value="F:phosphatidylinositol-3,5-bisphosphate phosphatase activity"/>
    <property type="evidence" value="ECO:0007669"/>
    <property type="project" value="TreeGrafter"/>
</dbReference>
<dbReference type="PANTHER" id="PTHR10807">
    <property type="entry name" value="MYOTUBULARIN-RELATED"/>
    <property type="match status" value="1"/>
</dbReference>
<evidence type="ECO:0000313" key="4">
    <source>
        <dbReference type="EMBL" id="EFH60083.1"/>
    </source>
</evidence>
<accession>D7L106</accession>
<sequence>MAKSFSNMKLYIADARPRKNALANGAMGGGSESPSNYFQSQIVFFGIDNIHAMRESFSRVRDYLDMHGTTSSDGRSSFLRHGGWTWGGGNLSSMSASVSLLGDSGWLIHIQSVLAGAAWIAARVAMESASVLVHCRTTQLVSLACFLLDPYYRTFAGFQMLPYHVFFPTNCASTFYMRFLFATLLDWLAFGHPFSDRVGMPNISGSGNIDLPRQSSSAGSFPSSPIYVNGLADQQLIWIDSVSQLMRMYPCAFEFSPTFLVDFMDCLLSCRFGNFLCNSSISSSYPLAPVPSAVGLSRGTKAADIGVQCRAMTVKYSEMQKEKEVAERRVDEISFAIGVIKCRVAKRKAFELGS</sequence>
<feature type="binding site" evidence="2">
    <location>
        <begin position="49"/>
        <end position="50"/>
    </location>
    <ligand>
        <name>substrate</name>
    </ligand>
</feature>
<dbReference type="Proteomes" id="UP000008694">
    <property type="component" value="Unassembled WGS sequence"/>
</dbReference>
<dbReference type="HOGENOM" id="CLU_067203_0_0_1"/>
<dbReference type="eggNOG" id="KOG4471">
    <property type="taxonomic scope" value="Eukaryota"/>
</dbReference>
<dbReference type="Gramene" id="fgenesh1_pg.C_scaffold_3002809">
    <property type="protein sequence ID" value="fgenesh1_pg.C_scaffold_3002809"/>
    <property type="gene ID" value="fgenesh1_pg.C_scaffold_3002809"/>
</dbReference>
<dbReference type="SUPFAM" id="SSF52799">
    <property type="entry name" value="(Phosphotyrosine protein) phosphatases II"/>
    <property type="match status" value="1"/>
</dbReference>
<protein>
    <recommendedName>
        <fullName evidence="3">Myotubularin phosphatase domain-containing protein</fullName>
    </recommendedName>
</protein>
<dbReference type="Pfam" id="PF06602">
    <property type="entry name" value="Myotub-related"/>
    <property type="match status" value="2"/>
</dbReference>
<dbReference type="InterPro" id="IPR030564">
    <property type="entry name" value="Myotubularin"/>
</dbReference>